<dbReference type="Proteomes" id="UP000256971">
    <property type="component" value="Chromosome"/>
</dbReference>
<accession>A0ABN5NH33</accession>
<gene>
    <name evidence="1" type="primary">tcmP</name>
    <name evidence="1" type="ORF">DY252_16520</name>
</gene>
<dbReference type="InterPro" id="IPR031009">
    <property type="entry name" value="Tcm_partner"/>
</dbReference>
<evidence type="ECO:0000313" key="1">
    <source>
        <dbReference type="EMBL" id="AXO15647.1"/>
    </source>
</evidence>
<dbReference type="EMBL" id="CP031555">
    <property type="protein sequence ID" value="AXO15647.1"/>
    <property type="molecule type" value="Genomic_DNA"/>
</dbReference>
<evidence type="ECO:0000313" key="2">
    <source>
        <dbReference type="Proteomes" id="UP000256971"/>
    </source>
</evidence>
<sequence length="303" mass="34430">MSDRWWKLMIPEHKFGGKHTELKLKIVKSYLDSYLITMRKSQFKNIYIDAFAGTGSRTQLQGDVPLFAGEQPQSIDVPGSVRLVLDIEDGFDEHIFIDKNPKHVQALNELVKDYPKKVAKCIEGDANAIVTSICRKTNWKKSGGPWGTRAVLFLDPYGMEVEWETLQAIAATQAIDLWFLFPISGLYRQAAKNWSSVDDSKISALNKCLGTDEWRSVFYQPKTQFGLFDQTEELVREKDVQALEEYVKERLKTVFTAWVSDPIQLYGPTGAQLYSLFFTLSNPSPKAHAVASGIVKHLKKTMR</sequence>
<reference evidence="1 2" key="1">
    <citation type="submission" date="2018-08" db="EMBL/GenBank/DDBJ databases">
        <title>Complete genome sequence of type strain Thalassospira indica MCCC 1A01103T, isolated from isolated from deep seawater of the Indian Ocean.</title>
        <authorList>
            <person name="Liu Y."/>
        </authorList>
    </citation>
    <scope>NUCLEOTIDE SEQUENCE [LARGE SCALE GENOMIC DNA]</scope>
    <source>
        <strain evidence="1 2">PB8BT</strain>
    </source>
</reference>
<proteinExistence type="predicted"/>
<keyword evidence="2" id="KW-1185">Reference proteome</keyword>
<dbReference type="NCBIfam" id="TIGR04474">
    <property type="entry name" value="tcm_partner"/>
    <property type="match status" value="1"/>
</dbReference>
<dbReference type="RefSeq" id="WP_082923424.1">
    <property type="nucleotide sequence ID" value="NZ_CP031555.1"/>
</dbReference>
<protein>
    <submittedName>
        <fullName evidence="1">Three-Cys-motif partner protein TcmP</fullName>
    </submittedName>
</protein>
<name>A0ABN5NH33_9PROT</name>
<organism evidence="1 2">
    <name type="scientific">Thalassospira indica</name>
    <dbReference type="NCBI Taxonomy" id="1891279"/>
    <lineage>
        <taxon>Bacteria</taxon>
        <taxon>Pseudomonadati</taxon>
        <taxon>Pseudomonadota</taxon>
        <taxon>Alphaproteobacteria</taxon>
        <taxon>Rhodospirillales</taxon>
        <taxon>Thalassospiraceae</taxon>
        <taxon>Thalassospira</taxon>
    </lineage>
</organism>